<protein>
    <submittedName>
        <fullName evidence="6">Uncharacterized protein</fullName>
    </submittedName>
</protein>
<feature type="domain" description="B box-type" evidence="5">
    <location>
        <begin position="56"/>
        <end position="96"/>
    </location>
</feature>
<dbReference type="Gene3D" id="3.30.160.60">
    <property type="entry name" value="Classic Zinc Finger"/>
    <property type="match status" value="1"/>
</dbReference>
<dbReference type="PROSITE" id="PS50041">
    <property type="entry name" value="C_TYPE_LECTIN_2"/>
    <property type="match status" value="2"/>
</dbReference>
<feature type="domain" description="C-type lectin" evidence="4">
    <location>
        <begin position="304"/>
        <end position="369"/>
    </location>
</feature>
<accession>A0A8S3PQ72</accession>
<dbReference type="Proteomes" id="UP000683360">
    <property type="component" value="Unassembled WGS sequence"/>
</dbReference>
<dbReference type="AlphaFoldDB" id="A0A8S3PQ72"/>
<dbReference type="Pfam" id="PF00643">
    <property type="entry name" value="zf-B_box"/>
    <property type="match status" value="1"/>
</dbReference>
<keyword evidence="2" id="KW-0862">Zinc</keyword>
<dbReference type="SUPFAM" id="SSF56436">
    <property type="entry name" value="C-type lectin-like"/>
    <property type="match status" value="2"/>
</dbReference>
<dbReference type="PROSITE" id="PS50119">
    <property type="entry name" value="ZF_BBOX"/>
    <property type="match status" value="2"/>
</dbReference>
<feature type="domain" description="B box-type" evidence="5">
    <location>
        <begin position="8"/>
        <end position="50"/>
    </location>
</feature>
<gene>
    <name evidence="6" type="ORF">MEDL_1221</name>
</gene>
<dbReference type="PROSITE" id="PS00615">
    <property type="entry name" value="C_TYPE_LECTIN_1"/>
    <property type="match status" value="2"/>
</dbReference>
<dbReference type="InterPro" id="IPR001304">
    <property type="entry name" value="C-type_lectin-like"/>
</dbReference>
<dbReference type="InterPro" id="IPR016187">
    <property type="entry name" value="CTDL_fold"/>
</dbReference>
<feature type="domain" description="C-type lectin" evidence="4">
    <location>
        <begin position="421"/>
        <end position="538"/>
    </location>
</feature>
<dbReference type="SMART" id="SM00034">
    <property type="entry name" value="CLECT"/>
    <property type="match status" value="2"/>
</dbReference>
<evidence type="ECO:0000259" key="5">
    <source>
        <dbReference type="PROSITE" id="PS50119"/>
    </source>
</evidence>
<evidence type="ECO:0000256" key="1">
    <source>
        <dbReference type="ARBA" id="ARBA00023157"/>
    </source>
</evidence>
<dbReference type="Pfam" id="PF00059">
    <property type="entry name" value="Lectin_C"/>
    <property type="match status" value="2"/>
</dbReference>
<keyword evidence="3" id="KW-0175">Coiled coil</keyword>
<dbReference type="InterPro" id="IPR000315">
    <property type="entry name" value="Znf_B-box"/>
</dbReference>
<name>A0A8S3PQ72_MYTED</name>
<evidence type="ECO:0000256" key="2">
    <source>
        <dbReference type="PROSITE-ProRule" id="PRU00024"/>
    </source>
</evidence>
<keyword evidence="2" id="KW-0479">Metal-binding</keyword>
<organism evidence="6 7">
    <name type="scientific">Mytilus edulis</name>
    <name type="common">Blue mussel</name>
    <dbReference type="NCBI Taxonomy" id="6550"/>
    <lineage>
        <taxon>Eukaryota</taxon>
        <taxon>Metazoa</taxon>
        <taxon>Spiralia</taxon>
        <taxon>Lophotrochozoa</taxon>
        <taxon>Mollusca</taxon>
        <taxon>Bivalvia</taxon>
        <taxon>Autobranchia</taxon>
        <taxon>Pteriomorphia</taxon>
        <taxon>Mytilida</taxon>
        <taxon>Mytiloidea</taxon>
        <taxon>Mytilidae</taxon>
        <taxon>Mytilinae</taxon>
        <taxon>Mytilus</taxon>
    </lineage>
</organism>
<dbReference type="InterPro" id="IPR018378">
    <property type="entry name" value="C-type_lectin_CS"/>
</dbReference>
<dbReference type="InterPro" id="IPR050111">
    <property type="entry name" value="C-type_lectin/snaclec_domain"/>
</dbReference>
<dbReference type="SUPFAM" id="SSF57845">
    <property type="entry name" value="B-box zinc-binding domain"/>
    <property type="match status" value="1"/>
</dbReference>
<evidence type="ECO:0000313" key="7">
    <source>
        <dbReference type="Proteomes" id="UP000683360"/>
    </source>
</evidence>
<proteinExistence type="predicted"/>
<dbReference type="GO" id="GO:0008270">
    <property type="term" value="F:zinc ion binding"/>
    <property type="evidence" value="ECO:0007669"/>
    <property type="project" value="UniProtKB-KW"/>
</dbReference>
<feature type="coiled-coil region" evidence="3">
    <location>
        <begin position="372"/>
        <end position="406"/>
    </location>
</feature>
<evidence type="ECO:0000259" key="4">
    <source>
        <dbReference type="PROSITE" id="PS50041"/>
    </source>
</evidence>
<dbReference type="CDD" id="cd19757">
    <property type="entry name" value="Bbox1"/>
    <property type="match status" value="1"/>
</dbReference>
<evidence type="ECO:0000256" key="3">
    <source>
        <dbReference type="SAM" id="Coils"/>
    </source>
</evidence>
<dbReference type="Gene3D" id="3.10.100.10">
    <property type="entry name" value="Mannose-Binding Protein A, subunit A"/>
    <property type="match status" value="2"/>
</dbReference>
<reference evidence="6" key="1">
    <citation type="submission" date="2021-03" db="EMBL/GenBank/DDBJ databases">
        <authorList>
            <person name="Bekaert M."/>
        </authorList>
    </citation>
    <scope>NUCLEOTIDE SEQUENCE</scope>
</reference>
<dbReference type="EMBL" id="CAJPWZ010000096">
    <property type="protein sequence ID" value="CAG2185628.1"/>
    <property type="molecule type" value="Genomic_DNA"/>
</dbReference>
<keyword evidence="7" id="KW-1185">Reference proteome</keyword>
<keyword evidence="2" id="KW-0863">Zinc-finger</keyword>
<dbReference type="OrthoDB" id="6157090at2759"/>
<evidence type="ECO:0000313" key="6">
    <source>
        <dbReference type="EMBL" id="CAG2185628.1"/>
    </source>
</evidence>
<dbReference type="CDD" id="cd00037">
    <property type="entry name" value="CLECT"/>
    <property type="match status" value="2"/>
</dbReference>
<dbReference type="PANTHER" id="PTHR22803">
    <property type="entry name" value="MANNOSE, PHOSPHOLIPASE, LECTIN RECEPTOR RELATED"/>
    <property type="match status" value="1"/>
</dbReference>
<comment type="caution">
    <text evidence="6">The sequence shown here is derived from an EMBL/GenBank/DDBJ whole genome shotgun (WGS) entry which is preliminary data.</text>
</comment>
<keyword evidence="1" id="KW-1015">Disulfide bond</keyword>
<dbReference type="InterPro" id="IPR016186">
    <property type="entry name" value="C-type_lectin-like/link_sf"/>
</dbReference>
<sequence>MANHVLGICTECTKTNGEEFCLECEVILCSKCKLSHLKRKSNKKHHVDKSYSKILDKRPSCLIHSKEVVFYCGSCCLLICPSCMLEKHKQHDVDEIENAVSKKKEGISSEIVDLESRSENVKQIVDDLNVFEEAYKIDNAILKKVIKVRGDTLKALIDKHTETLVERVTLEESSQMTRKSEEVYKLEDIKLLCDLQIERLKGSLQNTKDIDILLSYGEWEEDVQHVKTREISEFKPIPPIRFLEPGKDEDTINELFGAVEIGFFKLQEGDHVRIKLSVTEPINGWGDVTHDSIGTVRGGNIGSIWIGASDAGKQDWRWAFDLSKITYSLFNPGQPDNGGNVEGCLELRSELGYKWNDFPCSSTNSYVCESQQEKEANLINEIKASLNKMQENMKGVLQMVEKLEVNIKEKSNICRKGWKEYKDHCYIYQSDKKSWRMAEEQCRTMGGYLVKIEDVSEHNWVVTNIKDGNLGSTWIGASDVGKQDWRWAFDLSKVKYSLWNPGQPDNGGNVEGCLELRSVFGYKWNDFPCSSTNSYVCESQQVILIIISIRTLGD</sequence>